<protein>
    <recommendedName>
        <fullName evidence="13">8-oxo-dGTP diphosphatase</fullName>
        <ecNumber evidence="12">3.6.1.55</ecNumber>
    </recommendedName>
    <alternativeName>
        <fullName evidence="16">7,8-dihydro-8-oxoguanine-triphosphatase</fullName>
    </alternativeName>
    <alternativeName>
        <fullName evidence="15">Mutator protein MutT</fullName>
    </alternativeName>
    <alternativeName>
        <fullName evidence="14">dGTP pyrophosphohydrolase</fullName>
    </alternativeName>
</protein>
<dbReference type="GO" id="GO:0046872">
    <property type="term" value="F:metal ion binding"/>
    <property type="evidence" value="ECO:0007669"/>
    <property type="project" value="UniProtKB-KW"/>
</dbReference>
<dbReference type="PANTHER" id="PTHR47707">
    <property type="entry name" value="8-OXO-DGTP DIPHOSPHATASE"/>
    <property type="match status" value="1"/>
</dbReference>
<dbReference type="InterPro" id="IPR020476">
    <property type="entry name" value="Nudix_hydrolase"/>
</dbReference>
<evidence type="ECO:0000256" key="1">
    <source>
        <dbReference type="ARBA" id="ARBA00001946"/>
    </source>
</evidence>
<comment type="catalytic activity">
    <reaction evidence="10">
        <text>8-oxo-dGTP + H2O = 8-oxo-dGMP + diphosphate + H(+)</text>
        <dbReference type="Rhea" id="RHEA:31575"/>
        <dbReference type="ChEBI" id="CHEBI:15377"/>
        <dbReference type="ChEBI" id="CHEBI:15378"/>
        <dbReference type="ChEBI" id="CHEBI:33019"/>
        <dbReference type="ChEBI" id="CHEBI:63224"/>
        <dbReference type="ChEBI" id="CHEBI:77896"/>
        <dbReference type="EC" id="3.6.1.55"/>
    </reaction>
</comment>
<evidence type="ECO:0000256" key="5">
    <source>
        <dbReference type="ARBA" id="ARBA00022723"/>
    </source>
</evidence>
<keyword evidence="6" id="KW-0227">DNA damage</keyword>
<dbReference type="PRINTS" id="PR00502">
    <property type="entry name" value="NUDIXFAMILY"/>
</dbReference>
<evidence type="ECO:0000256" key="14">
    <source>
        <dbReference type="ARBA" id="ARBA00041592"/>
    </source>
</evidence>
<keyword evidence="4" id="KW-0235">DNA replication</keyword>
<name>A0A5C7GHL2_9FLAO</name>
<dbReference type="SUPFAM" id="SSF55811">
    <property type="entry name" value="Nudix"/>
    <property type="match status" value="1"/>
</dbReference>
<dbReference type="GO" id="GO:0044716">
    <property type="term" value="F:8-oxo-GDP phosphatase activity"/>
    <property type="evidence" value="ECO:0007669"/>
    <property type="project" value="TreeGrafter"/>
</dbReference>
<evidence type="ECO:0000256" key="3">
    <source>
        <dbReference type="ARBA" id="ARBA00022457"/>
    </source>
</evidence>
<dbReference type="InterPro" id="IPR000086">
    <property type="entry name" value="NUDIX_hydrolase_dom"/>
</dbReference>
<comment type="caution">
    <text evidence="18">The sequence shown here is derived from an EMBL/GenBank/DDBJ whole genome shotgun (WGS) entry which is preliminary data.</text>
</comment>
<keyword evidence="19" id="KW-1185">Reference proteome</keyword>
<evidence type="ECO:0000256" key="6">
    <source>
        <dbReference type="ARBA" id="ARBA00022763"/>
    </source>
</evidence>
<keyword evidence="7 18" id="KW-0378">Hydrolase</keyword>
<proteinExistence type="inferred from homology"/>
<evidence type="ECO:0000313" key="19">
    <source>
        <dbReference type="Proteomes" id="UP000321080"/>
    </source>
</evidence>
<dbReference type="Pfam" id="PF14815">
    <property type="entry name" value="NUDIX_4"/>
    <property type="match status" value="1"/>
</dbReference>
<dbReference type="GO" id="GO:0008413">
    <property type="term" value="F:8-oxo-7,8-dihydroguanosine triphosphate pyrophosphatase activity"/>
    <property type="evidence" value="ECO:0007669"/>
    <property type="project" value="TreeGrafter"/>
</dbReference>
<keyword evidence="9" id="KW-0234">DNA repair</keyword>
<dbReference type="GO" id="GO:0044715">
    <property type="term" value="F:8-oxo-dGDP phosphatase activity"/>
    <property type="evidence" value="ECO:0007669"/>
    <property type="project" value="TreeGrafter"/>
</dbReference>
<comment type="catalytic activity">
    <reaction evidence="11">
        <text>8-oxo-GTP + H2O = 8-oxo-GMP + diphosphate + H(+)</text>
        <dbReference type="Rhea" id="RHEA:67616"/>
        <dbReference type="ChEBI" id="CHEBI:15377"/>
        <dbReference type="ChEBI" id="CHEBI:15378"/>
        <dbReference type="ChEBI" id="CHEBI:33019"/>
        <dbReference type="ChEBI" id="CHEBI:143553"/>
        <dbReference type="ChEBI" id="CHEBI:145694"/>
    </reaction>
</comment>
<evidence type="ECO:0000256" key="8">
    <source>
        <dbReference type="ARBA" id="ARBA00022842"/>
    </source>
</evidence>
<dbReference type="Gene3D" id="3.90.79.10">
    <property type="entry name" value="Nucleoside Triphosphate Pyrophosphohydrolase"/>
    <property type="match status" value="1"/>
</dbReference>
<dbReference type="GO" id="GO:0006260">
    <property type="term" value="P:DNA replication"/>
    <property type="evidence" value="ECO:0007669"/>
    <property type="project" value="UniProtKB-KW"/>
</dbReference>
<keyword evidence="8" id="KW-0460">Magnesium</keyword>
<dbReference type="PROSITE" id="PS51462">
    <property type="entry name" value="NUDIX"/>
    <property type="match status" value="1"/>
</dbReference>
<evidence type="ECO:0000256" key="4">
    <source>
        <dbReference type="ARBA" id="ARBA00022705"/>
    </source>
</evidence>
<evidence type="ECO:0000259" key="17">
    <source>
        <dbReference type="PROSITE" id="PS51462"/>
    </source>
</evidence>
<dbReference type="InterPro" id="IPR015797">
    <property type="entry name" value="NUDIX_hydrolase-like_dom_sf"/>
</dbReference>
<evidence type="ECO:0000256" key="12">
    <source>
        <dbReference type="ARBA" id="ARBA00038905"/>
    </source>
</evidence>
<evidence type="ECO:0000256" key="13">
    <source>
        <dbReference type="ARBA" id="ARBA00040794"/>
    </source>
</evidence>
<gene>
    <name evidence="18" type="ORF">FUA22_10405</name>
</gene>
<evidence type="ECO:0000313" key="18">
    <source>
        <dbReference type="EMBL" id="TXG36973.1"/>
    </source>
</evidence>
<dbReference type="EMBL" id="VRKQ01000010">
    <property type="protein sequence ID" value="TXG36973.1"/>
    <property type="molecule type" value="Genomic_DNA"/>
</dbReference>
<accession>A0A5C7GHL2</accession>
<keyword evidence="5" id="KW-0479">Metal-binding</keyword>
<evidence type="ECO:0000256" key="11">
    <source>
        <dbReference type="ARBA" id="ARBA00036904"/>
    </source>
</evidence>
<comment type="cofactor">
    <cofactor evidence="1">
        <name>Mg(2+)</name>
        <dbReference type="ChEBI" id="CHEBI:18420"/>
    </cofactor>
</comment>
<organism evidence="18 19">
    <name type="scientific">Seonamhaeicola maritimus</name>
    <dbReference type="NCBI Taxonomy" id="2591822"/>
    <lineage>
        <taxon>Bacteria</taxon>
        <taxon>Pseudomonadati</taxon>
        <taxon>Bacteroidota</taxon>
        <taxon>Flavobacteriia</taxon>
        <taxon>Flavobacteriales</taxon>
        <taxon>Flavobacteriaceae</taxon>
    </lineage>
</organism>
<dbReference type="OrthoDB" id="9810648at2"/>
<dbReference type="GO" id="GO:0006281">
    <property type="term" value="P:DNA repair"/>
    <property type="evidence" value="ECO:0007669"/>
    <property type="project" value="UniProtKB-KW"/>
</dbReference>
<evidence type="ECO:0000256" key="7">
    <source>
        <dbReference type="ARBA" id="ARBA00022801"/>
    </source>
</evidence>
<evidence type="ECO:0000256" key="9">
    <source>
        <dbReference type="ARBA" id="ARBA00023204"/>
    </source>
</evidence>
<keyword evidence="3" id="KW-0515">Mutator protein</keyword>
<feature type="domain" description="Nudix hydrolase" evidence="17">
    <location>
        <begin position="1"/>
        <end position="125"/>
    </location>
</feature>
<dbReference type="InterPro" id="IPR029119">
    <property type="entry name" value="MutY_C"/>
</dbReference>
<evidence type="ECO:0000256" key="10">
    <source>
        <dbReference type="ARBA" id="ARBA00035861"/>
    </source>
</evidence>
<reference evidence="18 19" key="1">
    <citation type="submission" date="2019-08" db="EMBL/GenBank/DDBJ databases">
        <title>Seonamhaeicola sediminis sp. nov., isolated from marine sediment.</title>
        <authorList>
            <person name="Cao W.R."/>
        </authorList>
    </citation>
    <scope>NUCLEOTIDE SEQUENCE [LARGE SCALE GENOMIC DNA]</scope>
    <source>
        <strain evidence="18 19">1505</strain>
    </source>
</reference>
<dbReference type="GO" id="GO:0035539">
    <property type="term" value="F:8-oxo-7,8-dihydrodeoxyguanosine triphosphate pyrophosphatase activity"/>
    <property type="evidence" value="ECO:0007669"/>
    <property type="project" value="UniProtKB-EC"/>
</dbReference>
<dbReference type="AlphaFoldDB" id="A0A5C7GHL2"/>
<dbReference type="InterPro" id="IPR047127">
    <property type="entry name" value="MutT-like"/>
</dbReference>
<sequence>MIKVVCGIIKNQGNFFICRRKPEKFLGTFWEFPGGKIEKGESEIDALHRELQEELEMSVKVEKYLGSSIYEEGEFKIKLIAYLCSLANYNGKLTDHDAFNWVPIENLLSFNLAPADILIAKMIAN</sequence>
<dbReference type="PANTHER" id="PTHR47707:SF1">
    <property type="entry name" value="NUDIX HYDROLASE FAMILY PROTEIN"/>
    <property type="match status" value="1"/>
</dbReference>
<evidence type="ECO:0000256" key="2">
    <source>
        <dbReference type="ARBA" id="ARBA00005582"/>
    </source>
</evidence>
<dbReference type="CDD" id="cd03425">
    <property type="entry name" value="NUDIX_MutT_NudA_like"/>
    <property type="match status" value="1"/>
</dbReference>
<evidence type="ECO:0000256" key="15">
    <source>
        <dbReference type="ARBA" id="ARBA00041979"/>
    </source>
</evidence>
<comment type="similarity">
    <text evidence="2">Belongs to the Nudix hydrolase family.</text>
</comment>
<dbReference type="RefSeq" id="WP_147768041.1">
    <property type="nucleotide sequence ID" value="NZ_VRKQ01000010.1"/>
</dbReference>
<evidence type="ECO:0000256" key="16">
    <source>
        <dbReference type="ARBA" id="ARBA00042798"/>
    </source>
</evidence>
<dbReference type="Proteomes" id="UP000321080">
    <property type="component" value="Unassembled WGS sequence"/>
</dbReference>
<dbReference type="EC" id="3.6.1.55" evidence="12"/>